<comment type="caution">
    <text evidence="8">The sequence shown here is derived from an EMBL/GenBank/DDBJ whole genome shotgun (WGS) entry which is preliminary data.</text>
</comment>
<keyword evidence="2" id="KW-0472">Membrane</keyword>
<evidence type="ECO:0000256" key="1">
    <source>
        <dbReference type="ARBA" id="ARBA00004429"/>
    </source>
</evidence>
<dbReference type="InterPro" id="IPR025991">
    <property type="entry name" value="Chemoreceptor_zinc-bind_dom"/>
</dbReference>
<organism evidence="8 9">
    <name type="scientific">Natranaerovirga hydrolytica</name>
    <dbReference type="NCBI Taxonomy" id="680378"/>
    <lineage>
        <taxon>Bacteria</taxon>
        <taxon>Bacillati</taxon>
        <taxon>Bacillota</taxon>
        <taxon>Clostridia</taxon>
        <taxon>Lachnospirales</taxon>
        <taxon>Natranaerovirgaceae</taxon>
        <taxon>Natranaerovirga</taxon>
    </lineage>
</organism>
<dbReference type="Proteomes" id="UP000294545">
    <property type="component" value="Unassembled WGS sequence"/>
</dbReference>
<gene>
    <name evidence="8" type="ORF">EDC19_0849</name>
</gene>
<dbReference type="InterPro" id="IPR000727">
    <property type="entry name" value="T_SNARE_dom"/>
</dbReference>
<feature type="domain" description="Methyl-accepting transducer" evidence="6">
    <location>
        <begin position="91"/>
        <end position="312"/>
    </location>
</feature>
<evidence type="ECO:0000256" key="4">
    <source>
        <dbReference type="ARBA" id="ARBA00029447"/>
    </source>
</evidence>
<dbReference type="GO" id="GO:0007165">
    <property type="term" value="P:signal transduction"/>
    <property type="evidence" value="ECO:0007669"/>
    <property type="project" value="UniProtKB-KW"/>
</dbReference>
<dbReference type="InterPro" id="IPR004090">
    <property type="entry name" value="Chemotax_Me-accpt_rcpt"/>
</dbReference>
<comment type="similarity">
    <text evidence="4">Belongs to the methyl-accepting chemotaxis (MCP) protein family.</text>
</comment>
<dbReference type="GO" id="GO:0005886">
    <property type="term" value="C:plasma membrane"/>
    <property type="evidence" value="ECO:0007669"/>
    <property type="project" value="UniProtKB-SubCell"/>
</dbReference>
<evidence type="ECO:0000259" key="6">
    <source>
        <dbReference type="PROSITE" id="PS50111"/>
    </source>
</evidence>
<sequence>MVKFKKKNNDMTVKKESKKNDSQDVQLIIEIMKDINERLFKSSESFYIDENQFENEELGAVFNQMLQKFNSNKVIKELNDTVNQSIEIDVVSDMLTSVNTQNESLENMVSSSEELKASIEEVSNSTQKIAEFTDESYEASTKTVDGIKNSIDFVKQSSDSIQNVSKKIDDFNEKMQSITKIIDVVKSIAEQTNLLSLNASIEAARAGEHGLGFAVVADEVRNLSENTKSSAIDIEEIIKALQNDIEYLVEDMNTSSEQLENGTNLVEESVDSVVNINNYLGQINDTIAKVANTLVEQDTVMDTISEEMTGLSEEAKLLDGYCNDTGRLIFQMSRLIDKVRGRLARFTPYLSLKEWSEIYKTDHVMFVYRIHNMILGFETLQLEKMNNPKACKLGTWFYKINDEKIKSSNAYHTIEQSHNELHKLAEASIKAYDNGNVEQAKLSYQKMHEPLNKLLSNIDTLITTME</sequence>
<evidence type="ECO:0000256" key="2">
    <source>
        <dbReference type="ARBA" id="ARBA00022519"/>
    </source>
</evidence>
<dbReference type="PROSITE" id="PS50192">
    <property type="entry name" value="T_SNARE"/>
    <property type="match status" value="1"/>
</dbReference>
<dbReference type="AlphaFoldDB" id="A0A4R1N5Y9"/>
<dbReference type="CDD" id="cd11386">
    <property type="entry name" value="MCP_signal"/>
    <property type="match status" value="1"/>
</dbReference>
<dbReference type="SMART" id="SM00283">
    <property type="entry name" value="MA"/>
    <property type="match status" value="1"/>
</dbReference>
<dbReference type="OrthoDB" id="9816519at2"/>
<accession>A0A4R1N5Y9</accession>
<comment type="subcellular location">
    <subcellularLocation>
        <location evidence="1">Cell inner membrane</location>
        <topology evidence="1">Multi-pass membrane protein</topology>
    </subcellularLocation>
</comment>
<proteinExistence type="inferred from homology"/>
<dbReference type="Gene3D" id="1.20.120.30">
    <property type="entry name" value="Aspartate receptor, ligand-binding domain"/>
    <property type="match status" value="1"/>
</dbReference>
<reference evidence="8 9" key="1">
    <citation type="submission" date="2019-03" db="EMBL/GenBank/DDBJ databases">
        <title>Genomic Encyclopedia of Type Strains, Phase IV (KMG-IV): sequencing the most valuable type-strain genomes for metagenomic binning, comparative biology and taxonomic classification.</title>
        <authorList>
            <person name="Goeker M."/>
        </authorList>
    </citation>
    <scope>NUCLEOTIDE SEQUENCE [LARGE SCALE GENOMIC DNA]</scope>
    <source>
        <strain evidence="8 9">DSM 24176</strain>
    </source>
</reference>
<protein>
    <submittedName>
        <fullName evidence="8">Methyl-accepting chemotaxis protein</fullName>
    </submittedName>
</protein>
<dbReference type="GO" id="GO:0006935">
    <property type="term" value="P:chemotaxis"/>
    <property type="evidence" value="ECO:0007669"/>
    <property type="project" value="InterPro"/>
</dbReference>
<dbReference type="PANTHER" id="PTHR32089">
    <property type="entry name" value="METHYL-ACCEPTING CHEMOTAXIS PROTEIN MCPB"/>
    <property type="match status" value="1"/>
</dbReference>
<keyword evidence="2" id="KW-0997">Cell inner membrane</keyword>
<keyword evidence="3 5" id="KW-0807">Transducer</keyword>
<feature type="domain" description="T-SNARE coiled-coil homology" evidence="7">
    <location>
        <begin position="263"/>
        <end position="308"/>
    </location>
</feature>
<evidence type="ECO:0000256" key="5">
    <source>
        <dbReference type="PROSITE-ProRule" id="PRU00284"/>
    </source>
</evidence>
<dbReference type="SUPFAM" id="SSF58104">
    <property type="entry name" value="Methyl-accepting chemotaxis protein (MCP) signaling domain"/>
    <property type="match status" value="1"/>
</dbReference>
<dbReference type="Pfam" id="PF00015">
    <property type="entry name" value="MCPsignal"/>
    <property type="match status" value="1"/>
</dbReference>
<evidence type="ECO:0000313" key="8">
    <source>
        <dbReference type="EMBL" id="TCK98429.1"/>
    </source>
</evidence>
<evidence type="ECO:0000259" key="7">
    <source>
        <dbReference type="PROSITE" id="PS50192"/>
    </source>
</evidence>
<dbReference type="GO" id="GO:0004888">
    <property type="term" value="F:transmembrane signaling receptor activity"/>
    <property type="evidence" value="ECO:0007669"/>
    <property type="project" value="InterPro"/>
</dbReference>
<dbReference type="InterPro" id="IPR004089">
    <property type="entry name" value="MCPsignal_dom"/>
</dbReference>
<evidence type="ECO:0000256" key="3">
    <source>
        <dbReference type="ARBA" id="ARBA00023224"/>
    </source>
</evidence>
<dbReference type="PROSITE" id="PS50111">
    <property type="entry name" value="CHEMOTAXIS_TRANSDUC_2"/>
    <property type="match status" value="1"/>
</dbReference>
<evidence type="ECO:0000313" key="9">
    <source>
        <dbReference type="Proteomes" id="UP000294545"/>
    </source>
</evidence>
<dbReference type="EMBL" id="SMGQ01000011">
    <property type="protein sequence ID" value="TCK98429.1"/>
    <property type="molecule type" value="Genomic_DNA"/>
</dbReference>
<dbReference type="Gene3D" id="1.10.287.950">
    <property type="entry name" value="Methyl-accepting chemotaxis protein"/>
    <property type="match status" value="1"/>
</dbReference>
<keyword evidence="9" id="KW-1185">Reference proteome</keyword>
<dbReference type="PRINTS" id="PR00260">
    <property type="entry name" value="CHEMTRNSDUCR"/>
</dbReference>
<name>A0A4R1N5Y9_9FIRM</name>
<dbReference type="PANTHER" id="PTHR32089:SF112">
    <property type="entry name" value="LYSOZYME-LIKE PROTEIN-RELATED"/>
    <property type="match status" value="1"/>
</dbReference>
<dbReference type="RefSeq" id="WP_132280984.1">
    <property type="nucleotide sequence ID" value="NZ_SMGQ01000011.1"/>
</dbReference>
<dbReference type="Pfam" id="PF13682">
    <property type="entry name" value="CZB"/>
    <property type="match status" value="1"/>
</dbReference>
<keyword evidence="2" id="KW-1003">Cell membrane</keyword>